<keyword evidence="5 9" id="KW-0067">ATP-binding</keyword>
<dbReference type="SMART" id="SM00534">
    <property type="entry name" value="MUTSac"/>
    <property type="match status" value="1"/>
</dbReference>
<dbReference type="InterPro" id="IPR017261">
    <property type="entry name" value="DNA_mismatch_repair_MutS/MSH"/>
</dbReference>
<dbReference type="InterPro" id="IPR007696">
    <property type="entry name" value="DNA_mismatch_repair_MutS_core"/>
</dbReference>
<evidence type="ECO:0000313" key="12">
    <source>
        <dbReference type="EMBL" id="MDU0114047.1"/>
    </source>
</evidence>
<dbReference type="InterPro" id="IPR007861">
    <property type="entry name" value="DNA_mismatch_repair_MutS_clamp"/>
</dbReference>
<keyword evidence="6 9" id="KW-0238">DNA-binding</keyword>
<evidence type="ECO:0000256" key="6">
    <source>
        <dbReference type="ARBA" id="ARBA00023125"/>
    </source>
</evidence>
<comment type="similarity">
    <text evidence="1 9 10">Belongs to the DNA mismatch repair MutS family.</text>
</comment>
<dbReference type="PROSITE" id="PS00486">
    <property type="entry name" value="DNA_MISMATCH_REPAIR_2"/>
    <property type="match status" value="1"/>
</dbReference>
<dbReference type="SUPFAM" id="SSF48334">
    <property type="entry name" value="DNA repair protein MutS, domain III"/>
    <property type="match status" value="1"/>
</dbReference>
<dbReference type="SUPFAM" id="SSF53150">
    <property type="entry name" value="DNA repair protein MutS, domain II"/>
    <property type="match status" value="1"/>
</dbReference>
<keyword evidence="13" id="KW-1185">Reference proteome</keyword>
<comment type="caution">
    <text evidence="12">The sequence shown here is derived from an EMBL/GenBank/DDBJ whole genome shotgun (WGS) entry which is preliminary data.</text>
</comment>
<organism evidence="12 13">
    <name type="scientific">Psychrosphaera aquimarina</name>
    <dbReference type="NCBI Taxonomy" id="2044854"/>
    <lineage>
        <taxon>Bacteria</taxon>
        <taxon>Pseudomonadati</taxon>
        <taxon>Pseudomonadota</taxon>
        <taxon>Gammaproteobacteria</taxon>
        <taxon>Alteromonadales</taxon>
        <taxon>Pseudoalteromonadaceae</taxon>
        <taxon>Psychrosphaera</taxon>
    </lineage>
</organism>
<dbReference type="Gene3D" id="1.10.1420.10">
    <property type="match status" value="2"/>
</dbReference>
<reference evidence="12 13" key="1">
    <citation type="submission" date="2023-10" db="EMBL/GenBank/DDBJ databases">
        <title>Psychrosphaera aquimaarina strain SW33 isolated from seawater.</title>
        <authorList>
            <person name="Bayburt H."/>
            <person name="Kim J.M."/>
            <person name="Choi B.J."/>
            <person name="Jeon C.O."/>
        </authorList>
    </citation>
    <scope>NUCLEOTIDE SEQUENCE [LARGE SCALE GENOMIC DNA]</scope>
    <source>
        <strain evidence="12 13">KCTC 52743</strain>
    </source>
</reference>
<dbReference type="InterPro" id="IPR007695">
    <property type="entry name" value="DNA_mismatch_repair_MutS-lik_N"/>
</dbReference>
<evidence type="ECO:0000256" key="9">
    <source>
        <dbReference type="HAMAP-Rule" id="MF_00096"/>
    </source>
</evidence>
<comment type="function">
    <text evidence="8 9">This protein is involved in the repair of mismatches in DNA. It is possible that it carries out the mismatch recognition step. This protein has a weak ATPase activity.</text>
</comment>
<feature type="domain" description="DNA mismatch repair proteins mutS family" evidence="11">
    <location>
        <begin position="699"/>
        <end position="715"/>
    </location>
</feature>
<accession>A0ABU3R2Y4</accession>
<dbReference type="HAMAP" id="MF_00096">
    <property type="entry name" value="MutS"/>
    <property type="match status" value="1"/>
</dbReference>
<dbReference type="Gene3D" id="3.30.420.110">
    <property type="entry name" value="MutS, connector domain"/>
    <property type="match status" value="1"/>
</dbReference>
<evidence type="ECO:0000259" key="11">
    <source>
        <dbReference type="PROSITE" id="PS00486"/>
    </source>
</evidence>
<dbReference type="SMART" id="SM00533">
    <property type="entry name" value="MUTSd"/>
    <property type="match status" value="1"/>
</dbReference>
<dbReference type="PANTHER" id="PTHR11361:SF34">
    <property type="entry name" value="DNA MISMATCH REPAIR PROTEIN MSH1, MITOCHONDRIAL"/>
    <property type="match status" value="1"/>
</dbReference>
<evidence type="ECO:0000256" key="7">
    <source>
        <dbReference type="ARBA" id="ARBA00023204"/>
    </source>
</evidence>
<dbReference type="RefSeq" id="WP_315947647.1">
    <property type="nucleotide sequence ID" value="NZ_JAWCUA010000010.1"/>
</dbReference>
<dbReference type="Pfam" id="PF00488">
    <property type="entry name" value="MutS_V"/>
    <property type="match status" value="1"/>
</dbReference>
<dbReference type="InterPro" id="IPR027417">
    <property type="entry name" value="P-loop_NTPase"/>
</dbReference>
<keyword evidence="7 9" id="KW-0234">DNA repair</keyword>
<dbReference type="Gene3D" id="3.40.50.300">
    <property type="entry name" value="P-loop containing nucleotide triphosphate hydrolases"/>
    <property type="match status" value="1"/>
</dbReference>
<dbReference type="InterPro" id="IPR045076">
    <property type="entry name" value="MutS"/>
</dbReference>
<dbReference type="Pfam" id="PF05188">
    <property type="entry name" value="MutS_II"/>
    <property type="match status" value="1"/>
</dbReference>
<name>A0ABU3R2Y4_9GAMM</name>
<keyword evidence="4 9" id="KW-0227">DNA damage</keyword>
<feature type="binding site" evidence="9">
    <location>
        <begin position="625"/>
        <end position="632"/>
    </location>
    <ligand>
        <name>ATP</name>
        <dbReference type="ChEBI" id="CHEBI:30616"/>
    </ligand>
</feature>
<dbReference type="SUPFAM" id="SSF55271">
    <property type="entry name" value="DNA repair protein MutS, domain I"/>
    <property type="match status" value="1"/>
</dbReference>
<dbReference type="PIRSF" id="PIRSF037677">
    <property type="entry name" value="DNA_mis_repair_Msh6"/>
    <property type="match status" value="1"/>
</dbReference>
<dbReference type="SUPFAM" id="SSF52540">
    <property type="entry name" value="P-loop containing nucleoside triphosphate hydrolases"/>
    <property type="match status" value="1"/>
</dbReference>
<dbReference type="Proteomes" id="UP001257914">
    <property type="component" value="Unassembled WGS sequence"/>
</dbReference>
<dbReference type="NCBIfam" id="NF003810">
    <property type="entry name" value="PRK05399.1"/>
    <property type="match status" value="1"/>
</dbReference>
<evidence type="ECO:0000256" key="5">
    <source>
        <dbReference type="ARBA" id="ARBA00022840"/>
    </source>
</evidence>
<dbReference type="InterPro" id="IPR016151">
    <property type="entry name" value="DNA_mismatch_repair_MutS_N"/>
</dbReference>
<evidence type="ECO:0000256" key="2">
    <source>
        <dbReference type="ARBA" id="ARBA00021982"/>
    </source>
</evidence>
<sequence>MSNLFSPENIASHTPMMQQFLNMKKEHKDILLFYRMGDFYELFYDDAKRASELLDISLTKRGASAGEPIPMAGVPYHAVDNYLAKLVQLGESVAICEQVGDPATSKGPVARKVVRIVTPGTVSDENLLNERFDNLICAVFANKPRATSVETYGIAYLDINSGRFLINQFEQIGDLLATLTRLQPAELLYPEDFSQMQVLNGFKGIRRRPIWEFDLETCERVLVQQFETKDLQGFGITKAPIAICAAGCLMQYVRDTQRTALPHIRSVTLEAIDSTIILDASTRRNLELTQNLSGGQDNTLAQVLDKTSTAMGSRLLKRWIHLPRRNQLEVNARLDAVEDILTVGNDINLQEPLKQIGDIERIVARLALRSARPRDLARLRNALRVLPEIKAELENNKSVRLASLNNKIQLYPEILDLLESAIIENPPVLIRDGGVIATGYHAELDEWRELSAGATSFIDQLEISEREKTGINTLKVGFNKVHGFYIDISKAYSDRVPEEYVRRQTLKNNERYIIPELKKHEEKVLSSQSKALALEKRLYEKVLDQLVEVIEALQMTSDAIAQIDVLTNFAERAESLNYSKPELVSGRIVKIEAGRHPVVEQVMQTPFIANPVHLHSERKLAVITGPNMGGKSTFMRQIALITLMANIGCFVPAQAAQIGEIDRIFTRIGASDDLASGRSTFMVEMTETANIMHNASQNSLVLMDEIGRGTSTYDGLSLAWASAHYLSTKINALTLFATHYFELTEFADQQTGVVNIHLDAHEHGDDIVFMHSVHDGAASKSFGIQVAKLAGLPSEVLSFAKSKLQQLELTTVPSSSPQTVNAASPEIPSQQLSLVNTGHSDVMDIINNTDLDELSPRQAWQLLSELKSKLKS</sequence>
<dbReference type="InterPro" id="IPR036187">
    <property type="entry name" value="DNA_mismatch_repair_MutS_sf"/>
</dbReference>
<protein>
    <recommendedName>
        <fullName evidence="2 9">DNA mismatch repair protein MutS</fullName>
    </recommendedName>
</protein>
<evidence type="ECO:0000256" key="1">
    <source>
        <dbReference type="ARBA" id="ARBA00006271"/>
    </source>
</evidence>
<dbReference type="NCBIfam" id="TIGR01070">
    <property type="entry name" value="mutS1"/>
    <property type="match status" value="1"/>
</dbReference>
<dbReference type="InterPro" id="IPR000432">
    <property type="entry name" value="DNA_mismatch_repair_MutS_C"/>
</dbReference>
<keyword evidence="3 9" id="KW-0547">Nucleotide-binding</keyword>
<dbReference type="PANTHER" id="PTHR11361">
    <property type="entry name" value="DNA MISMATCH REPAIR PROTEIN MUTS FAMILY MEMBER"/>
    <property type="match status" value="1"/>
</dbReference>
<proteinExistence type="inferred from homology"/>
<dbReference type="EMBL" id="JAWCUA010000010">
    <property type="protein sequence ID" value="MDU0114047.1"/>
    <property type="molecule type" value="Genomic_DNA"/>
</dbReference>
<evidence type="ECO:0000313" key="13">
    <source>
        <dbReference type="Proteomes" id="UP001257914"/>
    </source>
</evidence>
<dbReference type="Gene3D" id="3.40.1170.10">
    <property type="entry name" value="DNA repair protein MutS, domain I"/>
    <property type="match status" value="1"/>
</dbReference>
<evidence type="ECO:0000256" key="8">
    <source>
        <dbReference type="ARBA" id="ARBA00024647"/>
    </source>
</evidence>
<dbReference type="InterPro" id="IPR036678">
    <property type="entry name" value="MutS_con_dom_sf"/>
</dbReference>
<evidence type="ECO:0000256" key="4">
    <source>
        <dbReference type="ARBA" id="ARBA00022763"/>
    </source>
</evidence>
<dbReference type="InterPro" id="IPR007860">
    <property type="entry name" value="DNA_mmatch_repair_MutS_con_dom"/>
</dbReference>
<dbReference type="Pfam" id="PF05192">
    <property type="entry name" value="MutS_III"/>
    <property type="match status" value="1"/>
</dbReference>
<dbReference type="CDD" id="cd03284">
    <property type="entry name" value="ABC_MutS1"/>
    <property type="match status" value="1"/>
</dbReference>
<dbReference type="Pfam" id="PF05190">
    <property type="entry name" value="MutS_IV"/>
    <property type="match status" value="1"/>
</dbReference>
<dbReference type="InterPro" id="IPR005748">
    <property type="entry name" value="DNA_mismatch_repair_MutS"/>
</dbReference>
<evidence type="ECO:0000256" key="3">
    <source>
        <dbReference type="ARBA" id="ARBA00022741"/>
    </source>
</evidence>
<dbReference type="Pfam" id="PF01624">
    <property type="entry name" value="MutS_I"/>
    <property type="match status" value="1"/>
</dbReference>
<evidence type="ECO:0000256" key="10">
    <source>
        <dbReference type="RuleBase" id="RU003756"/>
    </source>
</evidence>
<gene>
    <name evidence="9 12" type="primary">mutS</name>
    <name evidence="12" type="ORF">RT723_13785</name>
</gene>